<keyword evidence="2" id="KW-1185">Reference proteome</keyword>
<dbReference type="RefSeq" id="WP_167475073.1">
    <property type="nucleotide sequence ID" value="NZ_CP046172.1"/>
</dbReference>
<reference evidence="1 2" key="1">
    <citation type="journal article" date="2019" name="ACS Chem. Biol.">
        <title>Identification and Mobilization of a Cryptic Antibiotic Biosynthesis Gene Locus from a Human-Pathogenic Nocardia Isolate.</title>
        <authorList>
            <person name="Herisse M."/>
            <person name="Ishida K."/>
            <person name="Porter J.L."/>
            <person name="Howden B."/>
            <person name="Hertweck C."/>
            <person name="Stinear T.P."/>
            <person name="Pidot S.J."/>
        </authorList>
    </citation>
    <scope>NUCLEOTIDE SEQUENCE [LARGE SCALE GENOMIC DNA]</scope>
    <source>
        <strain evidence="1 2">AUSMDU00012717</strain>
    </source>
</reference>
<sequence length="110" mass="11529">MMAGNENLLDTLRAWTDENELTLAARGLALTLTAAPADRPKPALWLAIDSEDAVGQLTIWASGEAELECAAVATGEARREHRDSGSPAETRAAAAALVAWIEGMAGNTAR</sequence>
<evidence type="ECO:0000313" key="1">
    <source>
        <dbReference type="EMBL" id="QIS12382.1"/>
    </source>
</evidence>
<dbReference type="Proteomes" id="UP000503540">
    <property type="component" value="Chromosome"/>
</dbReference>
<dbReference type="EMBL" id="CP046172">
    <property type="protein sequence ID" value="QIS12382.1"/>
    <property type="molecule type" value="Genomic_DNA"/>
</dbReference>
<protein>
    <submittedName>
        <fullName evidence="1">Uncharacterized protein</fullName>
    </submittedName>
</protein>
<organism evidence="1 2">
    <name type="scientific">Nocardia arthritidis</name>
    <dbReference type="NCBI Taxonomy" id="228602"/>
    <lineage>
        <taxon>Bacteria</taxon>
        <taxon>Bacillati</taxon>
        <taxon>Actinomycetota</taxon>
        <taxon>Actinomycetes</taxon>
        <taxon>Mycobacteriales</taxon>
        <taxon>Nocardiaceae</taxon>
        <taxon>Nocardia</taxon>
    </lineage>
</organism>
<accession>A0A6G9YGQ1</accession>
<proteinExistence type="predicted"/>
<name>A0A6G9YGQ1_9NOCA</name>
<gene>
    <name evidence="1" type="ORF">F5544_22605</name>
</gene>
<dbReference type="InterPro" id="IPR057062">
    <property type="entry name" value="TriTu"/>
</dbReference>
<dbReference type="KEGG" id="nah:F5544_22605"/>
<dbReference type="AlphaFoldDB" id="A0A6G9YGQ1"/>
<dbReference type="Pfam" id="PF24689">
    <property type="entry name" value="TriTu"/>
    <property type="match status" value="1"/>
</dbReference>
<evidence type="ECO:0000313" key="2">
    <source>
        <dbReference type="Proteomes" id="UP000503540"/>
    </source>
</evidence>